<dbReference type="OrthoDB" id="2849579at2759"/>
<sequence length="368" mass="41265">MDSQKAIPSSAKKFIETGIEIVSCAICHDTFTAEHVAIQIIACGHQFGKNCLEEWLRQRNLTGTCPLCRGVLFNASNIPDRRGRARQVSPSTGTSPPIFAPDAPVSPTRFIQYYSQTFNVRDSTQGGFLSRLWSGIMNPPPGDQVATAVRIIMLAFEEFPGPEYNALMRYISRISSIGPQATWTTCPITSLFNTLSCVARCCQKGFTLSLATWQAIMRYQLDAGNDNLHWLNIRNAAWMLHGLHREGQSTGKHWLKLHLFLIILGIHRSEQHLPVYGARELLELICILGCEDPFGTLAQEYSTRLFLLAAIHVLELSKVLYRPCRDARGLRLLDDNTSRQLLKQDVEALWLEGMTLAAKEMAEGRSFL</sequence>
<dbReference type="OMA" id="TEGMWRA"/>
<evidence type="ECO:0000313" key="5">
    <source>
        <dbReference type="Proteomes" id="UP000245464"/>
    </source>
</evidence>
<dbReference type="InterPro" id="IPR001841">
    <property type="entry name" value="Znf_RING"/>
</dbReference>
<dbReference type="AlphaFoldDB" id="A0A2W1DEC5"/>
<dbReference type="InterPro" id="IPR013083">
    <property type="entry name" value="Znf_RING/FYVE/PHD"/>
</dbReference>
<dbReference type="GO" id="GO:0008270">
    <property type="term" value="F:zinc ion binding"/>
    <property type="evidence" value="ECO:0007669"/>
    <property type="project" value="UniProtKB-KW"/>
</dbReference>
<dbReference type="PANTHER" id="PTHR22765">
    <property type="entry name" value="RING FINGER AND PROTEASE ASSOCIATED DOMAIN-CONTAINING"/>
    <property type="match status" value="1"/>
</dbReference>
<reference evidence="6" key="4">
    <citation type="journal article" date="2022" name="Microb. Genom.">
        <title>A global pangenome for the wheat fungal pathogen Pyrenophora tritici-repentis and prediction of effector protein structural homology.</title>
        <authorList>
            <person name="Moolhuijzen P.M."/>
            <person name="See P.T."/>
            <person name="Shi G."/>
            <person name="Powell H.R."/>
            <person name="Cockram J."/>
            <person name="Jorgensen L.N."/>
            <person name="Benslimane H."/>
            <person name="Strelkov S.E."/>
            <person name="Turner J."/>
            <person name="Liu Z."/>
            <person name="Moffat C.S."/>
        </authorList>
    </citation>
    <scope>NUCLEOTIDE SEQUENCE [LARGE SCALE GENOMIC DNA]</scope>
</reference>
<dbReference type="GO" id="GO:0061630">
    <property type="term" value="F:ubiquitin protein ligase activity"/>
    <property type="evidence" value="ECO:0007669"/>
    <property type="project" value="TreeGrafter"/>
</dbReference>
<dbReference type="Gene3D" id="3.30.40.10">
    <property type="entry name" value="Zinc/RING finger domain, C3HC4 (zinc finger)"/>
    <property type="match status" value="1"/>
</dbReference>
<dbReference type="GO" id="GO:0006511">
    <property type="term" value="P:ubiquitin-dependent protein catabolic process"/>
    <property type="evidence" value="ECO:0007669"/>
    <property type="project" value="TreeGrafter"/>
</dbReference>
<keyword evidence="1" id="KW-0479">Metal-binding</keyword>
<keyword evidence="1" id="KW-0863">Zinc-finger</keyword>
<dbReference type="Pfam" id="PF13639">
    <property type="entry name" value="zf-RING_2"/>
    <property type="match status" value="1"/>
</dbReference>
<reference evidence="3 5" key="1">
    <citation type="journal article" date="2018" name="BMC Genomics">
        <title>Comparative genomics of the wheat fungal pathogen Pyrenophora tritici-repentis reveals chromosomal variations and genome plasticity.</title>
        <authorList>
            <person name="Moolhuijzen P."/>
            <person name="See P.T."/>
            <person name="Hane J.K."/>
            <person name="Shi G."/>
            <person name="Liu Z."/>
            <person name="Oliver R.P."/>
            <person name="Moffat C.S."/>
        </authorList>
    </citation>
    <scope>NUCLEOTIDE SEQUENCE [LARGE SCALE GENOMIC DNA]</scope>
    <source>
        <strain evidence="3">M4</strain>
    </source>
</reference>
<gene>
    <name evidence="4" type="ORF">Ptr86124_000849</name>
    <name evidence="3" type="ORF">PtrM4_009160</name>
</gene>
<evidence type="ECO:0000313" key="3">
    <source>
        <dbReference type="EMBL" id="KAF7576676.1"/>
    </source>
</evidence>
<reference evidence="4" key="3">
    <citation type="journal article" date="2022" name="bioRxiv">
        <title>A global pangenome for the wheat fungal pathogen Pyrenophora tritici-repentis and prediction of effector protein structural homology.</title>
        <authorList>
            <person name="Moolhuijzen P."/>
            <person name="See P.T."/>
            <person name="Shi G."/>
            <person name="Powell H.R."/>
            <person name="Cockram J."/>
            <person name="Jorgensen L.N."/>
            <person name="Benslimane H."/>
            <person name="Strelkov S.E."/>
            <person name="Turner J."/>
            <person name="Liu Z."/>
            <person name="Moffat C.S."/>
        </authorList>
    </citation>
    <scope>NUCLEOTIDE SEQUENCE</scope>
    <source>
        <strain evidence="4">86-124</strain>
    </source>
</reference>
<keyword evidence="1" id="KW-0862">Zinc</keyword>
<feature type="domain" description="RING-type" evidence="2">
    <location>
        <begin position="24"/>
        <end position="69"/>
    </location>
</feature>
<evidence type="ECO:0000256" key="1">
    <source>
        <dbReference type="PROSITE-ProRule" id="PRU00175"/>
    </source>
</evidence>
<organism evidence="4 6">
    <name type="scientific">Pyrenophora tritici-repentis</name>
    <dbReference type="NCBI Taxonomy" id="45151"/>
    <lineage>
        <taxon>Eukaryota</taxon>
        <taxon>Fungi</taxon>
        <taxon>Dikarya</taxon>
        <taxon>Ascomycota</taxon>
        <taxon>Pezizomycotina</taxon>
        <taxon>Dothideomycetes</taxon>
        <taxon>Pleosporomycetidae</taxon>
        <taxon>Pleosporales</taxon>
        <taxon>Pleosporineae</taxon>
        <taxon>Pleosporaceae</taxon>
        <taxon>Pyrenophora</taxon>
    </lineage>
</organism>
<comment type="caution">
    <text evidence="4">The sequence shown here is derived from an EMBL/GenBank/DDBJ whole genome shotgun (WGS) entry which is preliminary data.</text>
</comment>
<dbReference type="Proteomes" id="UP000249757">
    <property type="component" value="Unassembled WGS sequence"/>
</dbReference>
<evidence type="ECO:0000313" key="4">
    <source>
        <dbReference type="EMBL" id="KAI1520481.1"/>
    </source>
</evidence>
<name>A0A2W1DEC5_9PLEO</name>
<protein>
    <submittedName>
        <fullName evidence="3 4">RING finger domain protein</fullName>
    </submittedName>
</protein>
<proteinExistence type="predicted"/>
<accession>A0A2W1DEC5</accession>
<dbReference type="Proteomes" id="UP000245464">
    <property type="component" value="Chromosome 1"/>
</dbReference>
<evidence type="ECO:0000259" key="2">
    <source>
        <dbReference type="PROSITE" id="PS50089"/>
    </source>
</evidence>
<reference evidence="4" key="2">
    <citation type="submission" date="2021-05" db="EMBL/GenBank/DDBJ databases">
        <authorList>
            <person name="Moolhuijzen P.M."/>
            <person name="Moffat C.S."/>
        </authorList>
    </citation>
    <scope>NUCLEOTIDE SEQUENCE</scope>
    <source>
        <strain evidence="4">86-124</strain>
    </source>
</reference>
<dbReference type="InterPro" id="IPR051826">
    <property type="entry name" value="E3_ubiquitin-ligase_domain"/>
</dbReference>
<keyword evidence="6" id="KW-1185">Reference proteome</keyword>
<dbReference type="SMART" id="SM00184">
    <property type="entry name" value="RING"/>
    <property type="match status" value="1"/>
</dbReference>
<evidence type="ECO:0000313" key="6">
    <source>
        <dbReference type="Proteomes" id="UP000249757"/>
    </source>
</evidence>
<dbReference type="SUPFAM" id="SSF57850">
    <property type="entry name" value="RING/U-box"/>
    <property type="match status" value="1"/>
</dbReference>
<dbReference type="EMBL" id="NRDI02000001">
    <property type="protein sequence ID" value="KAI1520481.1"/>
    <property type="molecule type" value="Genomic_DNA"/>
</dbReference>
<dbReference type="EMBL" id="NQIK02000001">
    <property type="protein sequence ID" value="KAF7576676.1"/>
    <property type="molecule type" value="Genomic_DNA"/>
</dbReference>
<dbReference type="PROSITE" id="PS50089">
    <property type="entry name" value="ZF_RING_2"/>
    <property type="match status" value="1"/>
</dbReference>